<organism evidence="3 4">
    <name type="scientific">Lineolata rhizophorae</name>
    <dbReference type="NCBI Taxonomy" id="578093"/>
    <lineage>
        <taxon>Eukaryota</taxon>
        <taxon>Fungi</taxon>
        <taxon>Dikarya</taxon>
        <taxon>Ascomycota</taxon>
        <taxon>Pezizomycotina</taxon>
        <taxon>Dothideomycetes</taxon>
        <taxon>Dothideomycetes incertae sedis</taxon>
        <taxon>Lineolatales</taxon>
        <taxon>Lineolataceae</taxon>
        <taxon>Lineolata</taxon>
    </lineage>
</organism>
<feature type="domain" description="BRCT" evidence="2">
    <location>
        <begin position="236"/>
        <end position="306"/>
    </location>
</feature>
<dbReference type="Proteomes" id="UP000799766">
    <property type="component" value="Unassembled WGS sequence"/>
</dbReference>
<accession>A0A6A6P426</accession>
<evidence type="ECO:0000256" key="1">
    <source>
        <dbReference type="SAM" id="MobiDB-lite"/>
    </source>
</evidence>
<dbReference type="Gene3D" id="3.40.50.10190">
    <property type="entry name" value="BRCT domain"/>
    <property type="match status" value="1"/>
</dbReference>
<protein>
    <recommendedName>
        <fullName evidence="2">BRCT domain-containing protein</fullName>
    </recommendedName>
</protein>
<gene>
    <name evidence="3" type="ORF">BDY21DRAFT_340517</name>
</gene>
<name>A0A6A6P426_9PEZI</name>
<proteinExistence type="predicted"/>
<dbReference type="InterPro" id="IPR001357">
    <property type="entry name" value="BRCT_dom"/>
</dbReference>
<dbReference type="PROSITE" id="PS50172">
    <property type="entry name" value="BRCT"/>
    <property type="match status" value="1"/>
</dbReference>
<dbReference type="EMBL" id="MU001677">
    <property type="protein sequence ID" value="KAF2458537.1"/>
    <property type="molecule type" value="Genomic_DNA"/>
</dbReference>
<dbReference type="AlphaFoldDB" id="A0A6A6P426"/>
<dbReference type="SUPFAM" id="SSF52113">
    <property type="entry name" value="BRCT domain"/>
    <property type="match status" value="1"/>
</dbReference>
<reference evidence="3" key="1">
    <citation type="journal article" date="2020" name="Stud. Mycol.">
        <title>101 Dothideomycetes genomes: a test case for predicting lifestyles and emergence of pathogens.</title>
        <authorList>
            <person name="Haridas S."/>
            <person name="Albert R."/>
            <person name="Binder M."/>
            <person name="Bloem J."/>
            <person name="Labutti K."/>
            <person name="Salamov A."/>
            <person name="Andreopoulos B."/>
            <person name="Baker S."/>
            <person name="Barry K."/>
            <person name="Bills G."/>
            <person name="Bluhm B."/>
            <person name="Cannon C."/>
            <person name="Castanera R."/>
            <person name="Culley D."/>
            <person name="Daum C."/>
            <person name="Ezra D."/>
            <person name="Gonzalez J."/>
            <person name="Henrissat B."/>
            <person name="Kuo A."/>
            <person name="Liang C."/>
            <person name="Lipzen A."/>
            <person name="Lutzoni F."/>
            <person name="Magnuson J."/>
            <person name="Mondo S."/>
            <person name="Nolan M."/>
            <person name="Ohm R."/>
            <person name="Pangilinan J."/>
            <person name="Park H.-J."/>
            <person name="Ramirez L."/>
            <person name="Alfaro M."/>
            <person name="Sun H."/>
            <person name="Tritt A."/>
            <person name="Yoshinaga Y."/>
            <person name="Zwiers L.-H."/>
            <person name="Turgeon B."/>
            <person name="Goodwin S."/>
            <person name="Spatafora J."/>
            <person name="Crous P."/>
            <person name="Grigoriev I."/>
        </authorList>
    </citation>
    <scope>NUCLEOTIDE SEQUENCE</scope>
    <source>
        <strain evidence="3">ATCC 16933</strain>
    </source>
</reference>
<feature type="region of interest" description="Disordered" evidence="1">
    <location>
        <begin position="319"/>
        <end position="343"/>
    </location>
</feature>
<evidence type="ECO:0000259" key="2">
    <source>
        <dbReference type="PROSITE" id="PS50172"/>
    </source>
</evidence>
<sequence length="343" mass="37493">MPLIYVVNKLYTHPNEPFNTKRNVSAHATRAQANGAAAALFGKSPPRDELGSFTVNVEVLTLSGGHIVLDETDTELRQTTTPRQVVKSEHGRSVCDTAKYSVNASRHPIVKKDISHDTTTIKSEFGGTNMPSGAMKIEGPDLIDFGTSEPAPASWKSENIDWTEDVIAKTAHAGLKVEDNYDSTHHPVAKPAVKGLKIERNDYIDLANESDNHSNPNQVSNASESPYVDEASKVTQVSNSLKRRRILVTGVIKDLTRRDVHAFIERHGGIPALRPKDDVDYVIIGDKPGSKKMEKIEDLGLRMMSWDTLVSKCPERPKKLTTGATKRAGGSGGGMIPLKKARN</sequence>
<dbReference type="OrthoDB" id="446168at2759"/>
<feature type="compositionally biased region" description="Polar residues" evidence="1">
    <location>
        <begin position="213"/>
        <end position="224"/>
    </location>
</feature>
<dbReference type="InterPro" id="IPR036420">
    <property type="entry name" value="BRCT_dom_sf"/>
</dbReference>
<dbReference type="Pfam" id="PF00533">
    <property type="entry name" value="BRCT"/>
    <property type="match status" value="1"/>
</dbReference>
<keyword evidence="4" id="KW-1185">Reference proteome</keyword>
<evidence type="ECO:0000313" key="4">
    <source>
        <dbReference type="Proteomes" id="UP000799766"/>
    </source>
</evidence>
<evidence type="ECO:0000313" key="3">
    <source>
        <dbReference type="EMBL" id="KAF2458537.1"/>
    </source>
</evidence>
<feature type="region of interest" description="Disordered" evidence="1">
    <location>
        <begin position="207"/>
        <end position="230"/>
    </location>
</feature>